<dbReference type="PROSITE" id="PS50891">
    <property type="entry name" value="LOB"/>
    <property type="match status" value="1"/>
</dbReference>
<evidence type="ECO:0000256" key="2">
    <source>
        <dbReference type="SAM" id="MobiDB-lite"/>
    </source>
</evidence>
<evidence type="ECO:0000256" key="1">
    <source>
        <dbReference type="ARBA" id="ARBA00005474"/>
    </source>
</evidence>
<comment type="caution">
    <text evidence="5">The sequence shown here is derived from an EMBL/GenBank/DDBJ whole genome shotgun (WGS) entry which is preliminary data.</text>
</comment>
<gene>
    <name evidence="5" type="ORF">EJB05_15085</name>
</gene>
<keyword evidence="3" id="KW-0472">Membrane</keyword>
<reference evidence="5 6" key="1">
    <citation type="journal article" date="2019" name="Sci. Rep.">
        <title>A high-quality genome of Eragrostis curvula grass provides insights into Poaceae evolution and supports new strategies to enhance forage quality.</title>
        <authorList>
            <person name="Carballo J."/>
            <person name="Santos B.A.C.M."/>
            <person name="Zappacosta D."/>
            <person name="Garbus I."/>
            <person name="Selva J.P."/>
            <person name="Gallo C.A."/>
            <person name="Diaz A."/>
            <person name="Albertini E."/>
            <person name="Caccamo M."/>
            <person name="Echenique V."/>
        </authorList>
    </citation>
    <scope>NUCLEOTIDE SEQUENCE [LARGE SCALE GENOMIC DNA]</scope>
    <source>
        <strain evidence="6">cv. Victoria</strain>
        <tissue evidence="5">Leaf</tissue>
    </source>
</reference>
<dbReference type="Gramene" id="TVU41557">
    <property type="protein sequence ID" value="TVU41557"/>
    <property type="gene ID" value="EJB05_15085"/>
</dbReference>
<keyword evidence="6" id="KW-1185">Reference proteome</keyword>
<keyword evidence="3" id="KW-0812">Transmembrane</keyword>
<feature type="domain" description="LOB" evidence="4">
    <location>
        <begin position="85"/>
        <end position="194"/>
    </location>
</feature>
<feature type="transmembrane region" description="Helical" evidence="3">
    <location>
        <begin position="485"/>
        <end position="506"/>
    </location>
</feature>
<proteinExistence type="inferred from homology"/>
<evidence type="ECO:0000259" key="4">
    <source>
        <dbReference type="PROSITE" id="PS50891"/>
    </source>
</evidence>
<protein>
    <recommendedName>
        <fullName evidence="4">LOB domain-containing protein</fullName>
    </recommendedName>
</protein>
<dbReference type="AlphaFoldDB" id="A0A5J9W0X1"/>
<comment type="similarity">
    <text evidence="1">Belongs to the LOB domain-containing protein family.</text>
</comment>
<sequence>MSSSGTGKEAEPRCAACQYLQQLRVPGCHHPERLAAVHEVSSADDVARNLRRPKPGPQLTAGPQQQQQSAAAGGAVVPPPCRVRQPCAACQHLRRPCPPNCDLAPHFPPGDDPARFAAAVNALVRQAVAVVNVVIRALLEANREDDRLRLAAVALRQLNARYREEAASARFVPEQVPQEVVAARHDRVQAATEQVPAGDSLAGVTSFETPMDQKWADGVIGALLEAEVPGSSTGVTAAFPEPAATMPAFLMQQPPPPAPTAATGVQDAGLPDLNSFTVMGNSALWTTGKLAARDFAAAVSLAEAAAMGAKHAVIDKVRKAQAAATKGDQDGGDQRDAPAAILVAGVLPLDQAIDAAIAGSRCGIAIMVQPLGPLSLFSSPSMLTVWQNRYAAVVAASVRAIVARADLSVQGVIDELMTNIVVIDLEIMADAAAMGARSETFNLAWMHILPAPVNIWADILPLVVGACVAAALAGCGRLLSTDEDGIGLVLHGGLVLVVMVLAVGVLSVSNARPVSRRMVCVSILLVIVLLTYRICTLFSGKVS</sequence>
<keyword evidence="3" id="KW-1133">Transmembrane helix</keyword>
<feature type="transmembrane region" description="Helical" evidence="3">
    <location>
        <begin position="518"/>
        <end position="540"/>
    </location>
</feature>
<evidence type="ECO:0000256" key="3">
    <source>
        <dbReference type="SAM" id="Phobius"/>
    </source>
</evidence>
<organism evidence="5 6">
    <name type="scientific">Eragrostis curvula</name>
    <name type="common">weeping love grass</name>
    <dbReference type="NCBI Taxonomy" id="38414"/>
    <lineage>
        <taxon>Eukaryota</taxon>
        <taxon>Viridiplantae</taxon>
        <taxon>Streptophyta</taxon>
        <taxon>Embryophyta</taxon>
        <taxon>Tracheophyta</taxon>
        <taxon>Spermatophyta</taxon>
        <taxon>Magnoliopsida</taxon>
        <taxon>Liliopsida</taxon>
        <taxon>Poales</taxon>
        <taxon>Poaceae</taxon>
        <taxon>PACMAD clade</taxon>
        <taxon>Chloridoideae</taxon>
        <taxon>Eragrostideae</taxon>
        <taxon>Eragrostidinae</taxon>
        <taxon>Eragrostis</taxon>
    </lineage>
</organism>
<dbReference type="Pfam" id="PF03195">
    <property type="entry name" value="LOB"/>
    <property type="match status" value="1"/>
</dbReference>
<accession>A0A5J9W0X1</accession>
<evidence type="ECO:0000313" key="6">
    <source>
        <dbReference type="Proteomes" id="UP000324897"/>
    </source>
</evidence>
<name>A0A5J9W0X1_9POAL</name>
<dbReference type="Proteomes" id="UP000324897">
    <property type="component" value="Chromosome 4"/>
</dbReference>
<feature type="compositionally biased region" description="Low complexity" evidence="2">
    <location>
        <begin position="57"/>
        <end position="75"/>
    </location>
</feature>
<feature type="region of interest" description="Disordered" evidence="2">
    <location>
        <begin position="40"/>
        <end position="75"/>
    </location>
</feature>
<dbReference type="InterPro" id="IPR004883">
    <property type="entry name" value="LOB"/>
</dbReference>
<feature type="transmembrane region" description="Helical" evidence="3">
    <location>
        <begin position="455"/>
        <end position="479"/>
    </location>
</feature>
<evidence type="ECO:0000313" key="5">
    <source>
        <dbReference type="EMBL" id="TVU41557.1"/>
    </source>
</evidence>
<dbReference type="EMBL" id="RWGY01000007">
    <property type="protein sequence ID" value="TVU41557.1"/>
    <property type="molecule type" value="Genomic_DNA"/>
</dbReference>